<feature type="domain" description="Lipoxygenase" evidence="16">
    <location>
        <begin position="235"/>
        <end position="959"/>
    </location>
</feature>
<evidence type="ECO:0000256" key="6">
    <source>
        <dbReference type="ARBA" id="ARBA00022832"/>
    </source>
</evidence>
<evidence type="ECO:0000256" key="10">
    <source>
        <dbReference type="ARBA" id="ARBA00023098"/>
    </source>
</evidence>
<dbReference type="Gene3D" id="4.10.372.10">
    <property type="entry name" value="Lipoxygenase-1, Domain 3"/>
    <property type="match status" value="1"/>
</dbReference>
<comment type="cofactor">
    <cofactor evidence="1 13">
        <name>Fe cation</name>
        <dbReference type="ChEBI" id="CHEBI:24875"/>
    </cofactor>
</comment>
<dbReference type="Pfam" id="PF00305">
    <property type="entry name" value="Lipoxygenase"/>
    <property type="match status" value="1"/>
</dbReference>
<keyword evidence="6" id="KW-0276">Fatty acid metabolism</keyword>
<evidence type="ECO:0000256" key="2">
    <source>
        <dbReference type="ARBA" id="ARBA00009419"/>
    </source>
</evidence>
<evidence type="ECO:0000256" key="9">
    <source>
        <dbReference type="ARBA" id="ARBA00023004"/>
    </source>
</evidence>
<dbReference type="InterPro" id="IPR000907">
    <property type="entry name" value="LipOase"/>
</dbReference>
<protein>
    <recommendedName>
        <fullName evidence="14">Lipoxygenase</fullName>
        <ecNumber evidence="14">1.13.11.-</ecNumber>
    </recommendedName>
</protein>
<dbReference type="InterPro" id="IPR027433">
    <property type="entry name" value="Lipoxygenase_dom_3"/>
</dbReference>
<proteinExistence type="inferred from homology"/>
<dbReference type="PROSITE" id="PS00711">
    <property type="entry name" value="LIPOXYGENASE_1"/>
    <property type="match status" value="1"/>
</dbReference>
<keyword evidence="8 13" id="KW-0560">Oxidoreductase</keyword>
<dbReference type="InterPro" id="IPR001024">
    <property type="entry name" value="PLAT/LH2_dom"/>
</dbReference>
<dbReference type="FunFam" id="3.10.450.60:FF:000002">
    <property type="entry name" value="Lipoxygenase"/>
    <property type="match status" value="1"/>
</dbReference>
<dbReference type="SMART" id="SM00308">
    <property type="entry name" value="LH2"/>
    <property type="match status" value="1"/>
</dbReference>
<dbReference type="PRINTS" id="PR00468">
    <property type="entry name" value="PLTLPOXGNASE"/>
</dbReference>
<dbReference type="InterPro" id="IPR013819">
    <property type="entry name" value="LipOase_C"/>
</dbReference>
<dbReference type="GO" id="GO:0016702">
    <property type="term" value="F:oxidoreductase activity, acting on single donors with incorporation of molecular oxygen, incorporation of two atoms of oxygen"/>
    <property type="evidence" value="ECO:0007669"/>
    <property type="project" value="InterPro"/>
</dbReference>
<dbReference type="GO" id="GO:0006633">
    <property type="term" value="P:fatty acid biosynthetic process"/>
    <property type="evidence" value="ECO:0007669"/>
    <property type="project" value="UniProtKB-KW"/>
</dbReference>
<sequence length="959" mass="107806">MAQVVVSGSIVTARSKPDGASTRVLKEGGLCRPLVVSVPSFGRHHRCRSIVVSRVTDTTSTTRTVNGSVKSEGVVRDAIAEPRAVVPPSNTGFMSVGAVITIVRKQRPSRDEQMTNAVDVFSDLTGSKVFLQLVSVEKDGTAIGVGKRSKESFIKDWAQKATVQADKVQYTAEFNISRDFGEPGAILIRNTHQAELYLESIALQLPSGTVYFPCHSYIAASIHDPKPRVFFSNKVYMPWETPDGLKDLRKQELDTLRGNGKGERKSWDRIYDYAVYNDLGDPDKKFDLSRPILGGKEFPYPRRVRTGRDPCKSDPTREVKIVNGEAVYVPRDESFEPIKQTNFAANSLRGLVHKVVPAIRDYFNLTPGEFDSLKDIEQLYQEGLEMGTDTGENPLPDFVKGLGSGRKETPDQTRERNRVLDGLPIPDYYREIVRSTTTPTSLLKYPLPRILSKDRSAWMRDDEFARQALAGVNPLVISCVEEFPLRSTLSPEEYGPQESAIKPEHIESQLEGLTVAQAMEAKRLFIVDYHDVFMPFVKRINELEGRKIYATRTLFFLHHDGVLKPVAIELSLPPPAPDSSGSKRVFTPGKDATSFWLWQLAKLHYCAADSGYHQLVSHWLRTHASTEPYIIATYRQLSALHPIAKLLHPHLRYTMEINAAARQNLVGAGGVIENTFTPGRYAMEMSSAVYDLSWRFDKESLPEDLIRRGMAVRDADAPHGLRLRIEDYPYAADGLLVWDSIEQWVRNYVSLYYPDSQTVLRDVELQQWWTEIRTKGHADKKDEPWWPKLDSPQNLVKILSTMIWIASGHHAAVNFGQYDYSGFVPNQPCLARRLVPEPGDPEFQCLLRNPQKVMLDTLPGQEQSTVVMMVVESLSTHSPDEEYLGYNGMHTNWTSDGRAVKAFKAFSARLAEVDKKICERNADLTLKHRTGAGTLPYQLLLQKSGPGITMRGIPNSISI</sequence>
<evidence type="ECO:0000256" key="8">
    <source>
        <dbReference type="ARBA" id="ARBA00023002"/>
    </source>
</evidence>
<keyword evidence="3 14" id="KW-0444">Lipid biosynthesis</keyword>
<gene>
    <name evidence="17" type="ORF">KC19_1G102700</name>
</gene>
<comment type="function">
    <text evidence="14">Plant lipoxygenase may be involved in a number of diverse aspects of plant physiology including growth and development, pest resistance, and senescence or responses to wounding.</text>
</comment>
<dbReference type="Gene3D" id="2.60.60.20">
    <property type="entry name" value="PLAT/LH2 domain"/>
    <property type="match status" value="1"/>
</dbReference>
<dbReference type="Gene3D" id="3.10.450.60">
    <property type="match status" value="1"/>
</dbReference>
<feature type="domain" description="PLAT" evidence="15">
    <location>
        <begin position="109"/>
        <end position="232"/>
    </location>
</feature>
<evidence type="ECO:0000256" key="1">
    <source>
        <dbReference type="ARBA" id="ARBA00001962"/>
    </source>
</evidence>
<evidence type="ECO:0000256" key="3">
    <source>
        <dbReference type="ARBA" id="ARBA00022516"/>
    </source>
</evidence>
<keyword evidence="18" id="KW-1185">Reference proteome</keyword>
<dbReference type="PANTHER" id="PTHR11771">
    <property type="entry name" value="LIPOXYGENASE"/>
    <property type="match status" value="1"/>
</dbReference>
<evidence type="ECO:0000256" key="7">
    <source>
        <dbReference type="ARBA" id="ARBA00022964"/>
    </source>
</evidence>
<evidence type="ECO:0000256" key="12">
    <source>
        <dbReference type="PROSITE-ProRule" id="PRU00152"/>
    </source>
</evidence>
<organism evidence="17 18">
    <name type="scientific">Ceratodon purpureus</name>
    <name type="common">Fire moss</name>
    <name type="synonym">Dicranum purpureum</name>
    <dbReference type="NCBI Taxonomy" id="3225"/>
    <lineage>
        <taxon>Eukaryota</taxon>
        <taxon>Viridiplantae</taxon>
        <taxon>Streptophyta</taxon>
        <taxon>Embryophyta</taxon>
        <taxon>Bryophyta</taxon>
        <taxon>Bryophytina</taxon>
        <taxon>Bryopsida</taxon>
        <taxon>Dicranidae</taxon>
        <taxon>Pseudoditrichales</taxon>
        <taxon>Ditrichaceae</taxon>
        <taxon>Ceratodon</taxon>
    </lineage>
</organism>
<dbReference type="EMBL" id="CM026421">
    <property type="protein sequence ID" value="KAG0590481.1"/>
    <property type="molecule type" value="Genomic_DNA"/>
</dbReference>
<dbReference type="InterPro" id="IPR020833">
    <property type="entry name" value="LipOase_Fe_BS"/>
</dbReference>
<reference evidence="17" key="1">
    <citation type="submission" date="2020-06" db="EMBL/GenBank/DDBJ databases">
        <title>WGS assembly of Ceratodon purpureus strain R40.</title>
        <authorList>
            <person name="Carey S.B."/>
            <person name="Jenkins J."/>
            <person name="Shu S."/>
            <person name="Lovell J.T."/>
            <person name="Sreedasyam A."/>
            <person name="Maumus F."/>
            <person name="Tiley G.P."/>
            <person name="Fernandez-Pozo N."/>
            <person name="Barry K."/>
            <person name="Chen C."/>
            <person name="Wang M."/>
            <person name="Lipzen A."/>
            <person name="Daum C."/>
            <person name="Saski C.A."/>
            <person name="Payton A.C."/>
            <person name="Mcbreen J.C."/>
            <person name="Conrad R.E."/>
            <person name="Kollar L.M."/>
            <person name="Olsson S."/>
            <person name="Huttunen S."/>
            <person name="Landis J.B."/>
            <person name="Wickett N.J."/>
            <person name="Johnson M.G."/>
            <person name="Rensing S.A."/>
            <person name="Grimwood J."/>
            <person name="Schmutz J."/>
            <person name="Mcdaniel S.F."/>
        </authorList>
    </citation>
    <scope>NUCLEOTIDE SEQUENCE</scope>
    <source>
        <strain evidence="17">R40</strain>
    </source>
</reference>
<comment type="pathway">
    <text evidence="14">Lipid metabolism; oxylipin biosynthesis.</text>
</comment>
<dbReference type="PRINTS" id="PR00087">
    <property type="entry name" value="LIPOXYGENASE"/>
</dbReference>
<keyword evidence="5 14" id="KW-0925">Oxylipin biosynthesis</keyword>
<dbReference type="Proteomes" id="UP000822688">
    <property type="component" value="Chromosome 1"/>
</dbReference>
<dbReference type="GO" id="GO:0046872">
    <property type="term" value="F:metal ion binding"/>
    <property type="evidence" value="ECO:0007669"/>
    <property type="project" value="UniProtKB-UniRule"/>
</dbReference>
<dbReference type="Pfam" id="PF01477">
    <property type="entry name" value="PLAT"/>
    <property type="match status" value="1"/>
</dbReference>
<dbReference type="GO" id="GO:0034440">
    <property type="term" value="P:lipid oxidation"/>
    <property type="evidence" value="ECO:0007669"/>
    <property type="project" value="InterPro"/>
</dbReference>
<keyword evidence="7 13" id="KW-0223">Dioxygenase</keyword>
<dbReference type="PROSITE" id="PS50095">
    <property type="entry name" value="PLAT"/>
    <property type="match status" value="1"/>
</dbReference>
<evidence type="ECO:0000259" key="15">
    <source>
        <dbReference type="PROSITE" id="PS50095"/>
    </source>
</evidence>
<dbReference type="AlphaFoldDB" id="A0A8T0J6Q5"/>
<comment type="caution">
    <text evidence="12">Lacks conserved residue(s) required for the propagation of feature annotation.</text>
</comment>
<dbReference type="InterPro" id="IPR036226">
    <property type="entry name" value="LipOase_C_sf"/>
</dbReference>
<dbReference type="GO" id="GO:0031408">
    <property type="term" value="P:oxylipin biosynthetic process"/>
    <property type="evidence" value="ECO:0007669"/>
    <property type="project" value="UniProtKB-UniRule"/>
</dbReference>
<evidence type="ECO:0000256" key="14">
    <source>
        <dbReference type="RuleBase" id="RU003975"/>
    </source>
</evidence>
<dbReference type="InterPro" id="IPR036392">
    <property type="entry name" value="PLAT/LH2_dom_sf"/>
</dbReference>
<keyword evidence="11 14" id="KW-0275">Fatty acid biosynthesis</keyword>
<dbReference type="Gene3D" id="4.10.375.10">
    <property type="entry name" value="Lipoxygenase-1, Domain 2"/>
    <property type="match status" value="1"/>
</dbReference>
<comment type="caution">
    <text evidence="17">The sequence shown here is derived from an EMBL/GenBank/DDBJ whole genome shotgun (WGS) entry which is preliminary data.</text>
</comment>
<evidence type="ECO:0000313" key="17">
    <source>
        <dbReference type="EMBL" id="KAG0590481.1"/>
    </source>
</evidence>
<keyword evidence="10" id="KW-0443">Lipid metabolism</keyword>
<dbReference type="FunFam" id="1.20.245.10:FF:000002">
    <property type="entry name" value="Lipoxygenase"/>
    <property type="match status" value="1"/>
</dbReference>
<keyword evidence="9 13" id="KW-0408">Iron</keyword>
<evidence type="ECO:0000313" key="18">
    <source>
        <dbReference type="Proteomes" id="UP000822688"/>
    </source>
</evidence>
<dbReference type="SUPFAM" id="SSF49723">
    <property type="entry name" value="Lipase/lipooxygenase domain (PLAT/LH2 domain)"/>
    <property type="match status" value="1"/>
</dbReference>
<dbReference type="InterPro" id="IPR020834">
    <property type="entry name" value="LipOase_CS"/>
</dbReference>
<comment type="similarity">
    <text evidence="2 13">Belongs to the lipoxygenase family.</text>
</comment>
<evidence type="ECO:0000256" key="11">
    <source>
        <dbReference type="ARBA" id="ARBA00023160"/>
    </source>
</evidence>
<accession>A0A8T0J6Q5</accession>
<evidence type="ECO:0000259" key="16">
    <source>
        <dbReference type="PROSITE" id="PS51393"/>
    </source>
</evidence>
<dbReference type="EC" id="1.13.11.-" evidence="14"/>
<name>A0A8T0J6Q5_CERPU</name>
<dbReference type="PROSITE" id="PS51393">
    <property type="entry name" value="LIPOXYGENASE_3"/>
    <property type="match status" value="1"/>
</dbReference>
<dbReference type="SUPFAM" id="SSF48484">
    <property type="entry name" value="Lipoxigenase"/>
    <property type="match status" value="1"/>
</dbReference>
<keyword evidence="4 13" id="KW-0479">Metal-binding</keyword>
<evidence type="ECO:0000256" key="5">
    <source>
        <dbReference type="ARBA" id="ARBA00022767"/>
    </source>
</evidence>
<dbReference type="PROSITE" id="PS00081">
    <property type="entry name" value="LIPOXYGENASE_2"/>
    <property type="match status" value="1"/>
</dbReference>
<dbReference type="Gene3D" id="1.20.245.10">
    <property type="entry name" value="Lipoxygenase-1, Domain 5"/>
    <property type="match status" value="1"/>
</dbReference>
<evidence type="ECO:0000256" key="13">
    <source>
        <dbReference type="RuleBase" id="RU003974"/>
    </source>
</evidence>
<evidence type="ECO:0000256" key="4">
    <source>
        <dbReference type="ARBA" id="ARBA00022723"/>
    </source>
</evidence>
<dbReference type="InterPro" id="IPR001246">
    <property type="entry name" value="LipOase_plant"/>
</dbReference>